<dbReference type="OrthoDB" id="10005363at2"/>
<dbReference type="Proteomes" id="UP000278085">
    <property type="component" value="Unassembled WGS sequence"/>
</dbReference>
<feature type="transmembrane region" description="Helical" evidence="1">
    <location>
        <begin position="66"/>
        <end position="88"/>
    </location>
</feature>
<keyword evidence="1" id="KW-1133">Transmembrane helix</keyword>
<evidence type="ECO:0000313" key="2">
    <source>
        <dbReference type="EMBL" id="RSZ60901.1"/>
    </source>
</evidence>
<protein>
    <submittedName>
        <fullName evidence="2">Uncharacterized protein</fullName>
    </submittedName>
</protein>
<dbReference type="EMBL" id="RXLQ01000001">
    <property type="protein sequence ID" value="RSZ60901.1"/>
    <property type="molecule type" value="Genomic_DNA"/>
</dbReference>
<evidence type="ECO:0000256" key="1">
    <source>
        <dbReference type="SAM" id="Phobius"/>
    </source>
</evidence>
<feature type="transmembrane region" description="Helical" evidence="1">
    <location>
        <begin position="97"/>
        <end position="118"/>
    </location>
</feature>
<proteinExistence type="predicted"/>
<name>A0A430HTM0_9BURK</name>
<evidence type="ECO:0000313" key="3">
    <source>
        <dbReference type="Proteomes" id="UP000278085"/>
    </source>
</evidence>
<gene>
    <name evidence="2" type="ORF">EJB06_01825</name>
</gene>
<keyword evidence="1" id="KW-0472">Membrane</keyword>
<feature type="transmembrane region" description="Helical" evidence="1">
    <location>
        <begin position="34"/>
        <end position="60"/>
    </location>
</feature>
<comment type="caution">
    <text evidence="2">The sequence shown here is derived from an EMBL/GenBank/DDBJ whole genome shotgun (WGS) entry which is preliminary data.</text>
</comment>
<accession>A0A430HTM0</accession>
<sequence>MYTSHVLLMAVFYGGAMQYELSRKLEPAGGYRHVLGLGTGCLLIVCFSLLASLAAAVLSLLLSGRWWGVAMAAGLFGLVLSVHARLALRPSAPFNRLAAQASGVSLLGLNLTIAAAALA</sequence>
<organism evidence="2 3">
    <name type="scientific">Massilia atriviolacea</name>
    <dbReference type="NCBI Taxonomy" id="2495579"/>
    <lineage>
        <taxon>Bacteria</taxon>
        <taxon>Pseudomonadati</taxon>
        <taxon>Pseudomonadota</taxon>
        <taxon>Betaproteobacteria</taxon>
        <taxon>Burkholderiales</taxon>
        <taxon>Oxalobacteraceae</taxon>
        <taxon>Telluria group</taxon>
        <taxon>Massilia</taxon>
    </lineage>
</organism>
<dbReference type="AlphaFoldDB" id="A0A430HTM0"/>
<keyword evidence="3" id="KW-1185">Reference proteome</keyword>
<reference evidence="2 3" key="1">
    <citation type="submission" date="2018-12" db="EMBL/GenBank/DDBJ databases">
        <authorList>
            <person name="Yang E."/>
        </authorList>
    </citation>
    <scope>NUCLEOTIDE SEQUENCE [LARGE SCALE GENOMIC DNA]</scope>
    <source>
        <strain evidence="2 3">SOD</strain>
    </source>
</reference>
<keyword evidence="1" id="KW-0812">Transmembrane</keyword>